<evidence type="ECO:0000313" key="3">
    <source>
        <dbReference type="EMBL" id="OXM82451.1"/>
    </source>
</evidence>
<dbReference type="Gene3D" id="3.40.630.30">
    <property type="match status" value="1"/>
</dbReference>
<dbReference type="AlphaFoldDB" id="A0A229UGG6"/>
<accession>A0A229UGG6</accession>
<dbReference type="PANTHER" id="PTHR13947">
    <property type="entry name" value="GNAT FAMILY N-ACETYLTRANSFERASE"/>
    <property type="match status" value="1"/>
</dbReference>
<dbReference type="SUPFAM" id="SSF55729">
    <property type="entry name" value="Acyl-CoA N-acyltransferases (Nat)"/>
    <property type="match status" value="1"/>
</dbReference>
<dbReference type="GO" id="GO:0008080">
    <property type="term" value="F:N-acetyltransferase activity"/>
    <property type="evidence" value="ECO:0007669"/>
    <property type="project" value="InterPro"/>
</dbReference>
<sequence>MRDFEIIEIKDGLNTEPVNELLTESMMEGFRHISRLVEDYRNGTNRFDHNDEALFLCLLDNRVIGICGLNRDPYYGDGVGRVRRLYVLKEYRRHNIGRKLTEAVIQKARNYYKRLVLKTDNPNASKFYKTLGFNEVSGDEKMTHYLELTKEPYA</sequence>
<dbReference type="RefSeq" id="WP_094018709.1">
    <property type="nucleotide sequence ID" value="NZ_NMQW01000074.1"/>
</dbReference>
<evidence type="ECO:0000259" key="2">
    <source>
        <dbReference type="PROSITE" id="PS51186"/>
    </source>
</evidence>
<gene>
    <name evidence="3" type="ORF">CF651_30870</name>
</gene>
<feature type="domain" description="N-acetyltransferase" evidence="2">
    <location>
        <begin position="4"/>
        <end position="151"/>
    </location>
</feature>
<dbReference type="PROSITE" id="PS51186">
    <property type="entry name" value="GNAT"/>
    <property type="match status" value="1"/>
</dbReference>
<dbReference type="CDD" id="cd04301">
    <property type="entry name" value="NAT_SF"/>
    <property type="match status" value="1"/>
</dbReference>
<dbReference type="InterPro" id="IPR000182">
    <property type="entry name" value="GNAT_dom"/>
</dbReference>
<proteinExistence type="predicted"/>
<evidence type="ECO:0000313" key="4">
    <source>
        <dbReference type="Proteomes" id="UP000215509"/>
    </source>
</evidence>
<dbReference type="InterPro" id="IPR016181">
    <property type="entry name" value="Acyl_CoA_acyltransferase"/>
</dbReference>
<name>A0A229UGG6_9BACL</name>
<keyword evidence="1 3" id="KW-0808">Transferase</keyword>
<dbReference type="PANTHER" id="PTHR13947:SF37">
    <property type="entry name" value="LD18367P"/>
    <property type="match status" value="1"/>
</dbReference>
<reference evidence="3 4" key="1">
    <citation type="submission" date="2017-07" db="EMBL/GenBank/DDBJ databases">
        <title>Genome sequencing and assembly of Paenibacillus rigui.</title>
        <authorList>
            <person name="Mayilraj S."/>
        </authorList>
    </citation>
    <scope>NUCLEOTIDE SEQUENCE [LARGE SCALE GENOMIC DNA]</scope>
    <source>
        <strain evidence="3 4">JCM 16352</strain>
    </source>
</reference>
<protein>
    <submittedName>
        <fullName evidence="3">GNAT family N-acetyltransferase</fullName>
    </submittedName>
</protein>
<keyword evidence="4" id="KW-1185">Reference proteome</keyword>
<organism evidence="3 4">
    <name type="scientific">Paenibacillus rigui</name>
    <dbReference type="NCBI Taxonomy" id="554312"/>
    <lineage>
        <taxon>Bacteria</taxon>
        <taxon>Bacillati</taxon>
        <taxon>Bacillota</taxon>
        <taxon>Bacilli</taxon>
        <taxon>Bacillales</taxon>
        <taxon>Paenibacillaceae</taxon>
        <taxon>Paenibacillus</taxon>
    </lineage>
</organism>
<dbReference type="OrthoDB" id="9815041at2"/>
<dbReference type="Pfam" id="PF00583">
    <property type="entry name" value="Acetyltransf_1"/>
    <property type="match status" value="1"/>
</dbReference>
<dbReference type="Proteomes" id="UP000215509">
    <property type="component" value="Unassembled WGS sequence"/>
</dbReference>
<comment type="caution">
    <text evidence="3">The sequence shown here is derived from an EMBL/GenBank/DDBJ whole genome shotgun (WGS) entry which is preliminary data.</text>
</comment>
<dbReference type="InterPro" id="IPR050769">
    <property type="entry name" value="NAT_camello-type"/>
</dbReference>
<evidence type="ECO:0000256" key="1">
    <source>
        <dbReference type="ARBA" id="ARBA00022679"/>
    </source>
</evidence>
<dbReference type="EMBL" id="NMQW01000074">
    <property type="protein sequence ID" value="OXM82451.1"/>
    <property type="molecule type" value="Genomic_DNA"/>
</dbReference>